<evidence type="ECO:0000256" key="1">
    <source>
        <dbReference type="ARBA" id="ARBA00022729"/>
    </source>
</evidence>
<sequence length="286" mass="30925">MFSKLLLSGMLIFSVASKAQEVEIAGDTMLCPNSNGTAYVTSQDPIDSYQWLVRDAFTSDPFVPIPGATEATFTYSAFEYSVKEIRLGAVLFGDIYMESNILLIDGWAFLGITTMTEDDSDISTNPNDGSLMLCQGGSFDVSVMSPYTTNVLWFKNGTQVAANITTLEITGPGEYWVSGAPQECPDYVQTSLPIVVTTDPDCQLGVMNPERNAVLVYPNPVENLVKFQSGIVISAAEIINMSGQAVLKSILQTESGSFDVSGLASGIYILNLKAGNGIEHYRIIKE</sequence>
<dbReference type="AlphaFoldDB" id="A0A972JEJ9"/>
<proteinExistence type="predicted"/>
<organism evidence="4 5">
    <name type="scientific">Flavobacterium silvaticum</name>
    <dbReference type="NCBI Taxonomy" id="1852020"/>
    <lineage>
        <taxon>Bacteria</taxon>
        <taxon>Pseudomonadati</taxon>
        <taxon>Bacteroidota</taxon>
        <taxon>Flavobacteriia</taxon>
        <taxon>Flavobacteriales</taxon>
        <taxon>Flavobacteriaceae</taxon>
        <taxon>Flavobacterium</taxon>
    </lineage>
</organism>
<evidence type="ECO:0000256" key="2">
    <source>
        <dbReference type="SAM" id="SignalP"/>
    </source>
</evidence>
<dbReference type="RefSeq" id="WP_169525973.1">
    <property type="nucleotide sequence ID" value="NZ_JAAMPU010000097.1"/>
</dbReference>
<protein>
    <submittedName>
        <fullName evidence="4">T9SS type A sorting domain-containing protein</fullName>
    </submittedName>
</protein>
<reference evidence="4" key="1">
    <citation type="submission" date="2020-02" db="EMBL/GenBank/DDBJ databases">
        <title>Flavobacterium sp. genome.</title>
        <authorList>
            <person name="Jung H.S."/>
            <person name="Baek J.H."/>
            <person name="Jeon C.O."/>
        </authorList>
    </citation>
    <scope>NUCLEOTIDE SEQUENCE</scope>
    <source>
        <strain evidence="4">SE-s28</strain>
    </source>
</reference>
<gene>
    <name evidence="4" type="ORF">G6047_02895</name>
</gene>
<name>A0A972JEJ9_9FLAO</name>
<dbReference type="EMBL" id="JAAMPU010000097">
    <property type="protein sequence ID" value="NMH26969.1"/>
    <property type="molecule type" value="Genomic_DNA"/>
</dbReference>
<dbReference type="InterPro" id="IPR026444">
    <property type="entry name" value="Secre_tail"/>
</dbReference>
<feature type="domain" description="Secretion system C-terminal sorting" evidence="3">
    <location>
        <begin position="216"/>
        <end position="279"/>
    </location>
</feature>
<comment type="caution">
    <text evidence="4">The sequence shown here is derived from an EMBL/GenBank/DDBJ whole genome shotgun (WGS) entry which is preliminary data.</text>
</comment>
<dbReference type="Proteomes" id="UP000712080">
    <property type="component" value="Unassembled WGS sequence"/>
</dbReference>
<evidence type="ECO:0000313" key="5">
    <source>
        <dbReference type="Proteomes" id="UP000712080"/>
    </source>
</evidence>
<feature type="chain" id="PRO_5037524232" evidence="2">
    <location>
        <begin position="20"/>
        <end position="286"/>
    </location>
</feature>
<keyword evidence="5" id="KW-1185">Reference proteome</keyword>
<evidence type="ECO:0000313" key="4">
    <source>
        <dbReference type="EMBL" id="NMH26969.1"/>
    </source>
</evidence>
<dbReference type="NCBIfam" id="TIGR04183">
    <property type="entry name" value="Por_Secre_tail"/>
    <property type="match status" value="1"/>
</dbReference>
<dbReference type="Pfam" id="PF18962">
    <property type="entry name" value="Por_Secre_tail"/>
    <property type="match status" value="1"/>
</dbReference>
<feature type="signal peptide" evidence="2">
    <location>
        <begin position="1"/>
        <end position="19"/>
    </location>
</feature>
<accession>A0A972JEJ9</accession>
<keyword evidence="1 2" id="KW-0732">Signal</keyword>
<evidence type="ECO:0000259" key="3">
    <source>
        <dbReference type="Pfam" id="PF18962"/>
    </source>
</evidence>